<accession>A0ABX7M501</accession>
<keyword evidence="16" id="KW-1185">Reference proteome</keyword>
<keyword evidence="3" id="KW-0813">Transport</keyword>
<evidence type="ECO:0000256" key="10">
    <source>
        <dbReference type="ARBA" id="ARBA00023004"/>
    </source>
</evidence>
<keyword evidence="7" id="KW-0479">Metal-binding</keyword>
<sequence length="190" mass="20432">MQAQTFTLDDAGPATAGHAASIKFFHWATVIAIVAAAAAVLLRELIDDKTLRLILIETHRSFGVVVLMLMAGRLVARRVSGHASAAQDLGPLPRIGAALTHLALYGLMAGLPLLGWALTNANGKAVRLLGLIELPRIVAADLDLADSLADWHLRAAWALLIMVLAHAGAALWHHFFRRDAVLVAMLPRRR</sequence>
<comment type="similarity">
    <text evidence="12">Belongs to the cytochrome b561 family.</text>
</comment>
<evidence type="ECO:0000256" key="9">
    <source>
        <dbReference type="ARBA" id="ARBA00022989"/>
    </source>
</evidence>
<keyword evidence="9 13" id="KW-1133">Transmembrane helix</keyword>
<feature type="transmembrane region" description="Helical" evidence="13">
    <location>
        <begin position="95"/>
        <end position="118"/>
    </location>
</feature>
<dbReference type="PANTHER" id="PTHR30529">
    <property type="entry name" value="CYTOCHROME B561"/>
    <property type="match status" value="1"/>
</dbReference>
<reference evidence="15 16" key="1">
    <citation type="submission" date="2021-02" db="EMBL/GenBank/DDBJ databases">
        <title>Niveibacterium changnyeongensis HC41.</title>
        <authorList>
            <person name="Kang M."/>
        </authorList>
    </citation>
    <scope>NUCLEOTIDE SEQUENCE [LARGE SCALE GENOMIC DNA]</scope>
    <source>
        <strain evidence="15 16">HC41</strain>
    </source>
</reference>
<feature type="transmembrane region" description="Helical" evidence="13">
    <location>
        <begin position="54"/>
        <end position="75"/>
    </location>
</feature>
<gene>
    <name evidence="15" type="ORF">JY500_17590</name>
</gene>
<dbReference type="SUPFAM" id="SSF81342">
    <property type="entry name" value="Transmembrane di-heme cytochromes"/>
    <property type="match status" value="1"/>
</dbReference>
<keyword evidence="8" id="KW-0249">Electron transport</keyword>
<name>A0ABX7M501_9RHOO</name>
<evidence type="ECO:0000259" key="14">
    <source>
        <dbReference type="Pfam" id="PF01292"/>
    </source>
</evidence>
<dbReference type="InterPro" id="IPR052168">
    <property type="entry name" value="Cytochrome_b561_oxidase"/>
</dbReference>
<evidence type="ECO:0000256" key="7">
    <source>
        <dbReference type="ARBA" id="ARBA00022723"/>
    </source>
</evidence>
<evidence type="ECO:0000256" key="11">
    <source>
        <dbReference type="ARBA" id="ARBA00023136"/>
    </source>
</evidence>
<dbReference type="EMBL" id="CP071060">
    <property type="protein sequence ID" value="QSI76263.1"/>
    <property type="molecule type" value="Genomic_DNA"/>
</dbReference>
<dbReference type="InterPro" id="IPR011577">
    <property type="entry name" value="Cyt_b561_bac/Ni-Hgenase"/>
</dbReference>
<evidence type="ECO:0000256" key="4">
    <source>
        <dbReference type="ARBA" id="ARBA00022475"/>
    </source>
</evidence>
<evidence type="ECO:0000256" key="12">
    <source>
        <dbReference type="ARBA" id="ARBA00037975"/>
    </source>
</evidence>
<evidence type="ECO:0000256" key="3">
    <source>
        <dbReference type="ARBA" id="ARBA00022448"/>
    </source>
</evidence>
<feature type="domain" description="Cytochrome b561 bacterial/Ni-hydrogenase" evidence="14">
    <location>
        <begin position="20"/>
        <end position="187"/>
    </location>
</feature>
<evidence type="ECO:0000256" key="2">
    <source>
        <dbReference type="ARBA" id="ARBA00004651"/>
    </source>
</evidence>
<feature type="transmembrane region" description="Helical" evidence="13">
    <location>
        <begin position="155"/>
        <end position="175"/>
    </location>
</feature>
<evidence type="ECO:0000256" key="5">
    <source>
        <dbReference type="ARBA" id="ARBA00022617"/>
    </source>
</evidence>
<comment type="subcellular location">
    <subcellularLocation>
        <location evidence="2">Cell membrane</location>
        <topology evidence="2">Multi-pass membrane protein</topology>
    </subcellularLocation>
</comment>
<keyword evidence="11 13" id="KW-0472">Membrane</keyword>
<evidence type="ECO:0000256" key="13">
    <source>
        <dbReference type="SAM" id="Phobius"/>
    </source>
</evidence>
<feature type="transmembrane region" description="Helical" evidence="13">
    <location>
        <begin position="24"/>
        <end position="42"/>
    </location>
</feature>
<evidence type="ECO:0000256" key="1">
    <source>
        <dbReference type="ARBA" id="ARBA00001970"/>
    </source>
</evidence>
<dbReference type="RefSeq" id="WP_206253993.1">
    <property type="nucleotide sequence ID" value="NZ_CP071060.1"/>
</dbReference>
<proteinExistence type="inferred from homology"/>
<comment type="cofactor">
    <cofactor evidence="1">
        <name>heme b</name>
        <dbReference type="ChEBI" id="CHEBI:60344"/>
    </cofactor>
</comment>
<dbReference type="Proteomes" id="UP000663570">
    <property type="component" value="Chromosome"/>
</dbReference>
<evidence type="ECO:0000256" key="8">
    <source>
        <dbReference type="ARBA" id="ARBA00022982"/>
    </source>
</evidence>
<dbReference type="Pfam" id="PF01292">
    <property type="entry name" value="Ni_hydr_CYTB"/>
    <property type="match status" value="1"/>
</dbReference>
<evidence type="ECO:0000256" key="6">
    <source>
        <dbReference type="ARBA" id="ARBA00022692"/>
    </source>
</evidence>
<organism evidence="15 16">
    <name type="scientific">Niveibacterium microcysteis</name>
    <dbReference type="NCBI Taxonomy" id="2811415"/>
    <lineage>
        <taxon>Bacteria</taxon>
        <taxon>Pseudomonadati</taxon>
        <taxon>Pseudomonadota</taxon>
        <taxon>Betaproteobacteria</taxon>
        <taxon>Rhodocyclales</taxon>
        <taxon>Rhodocyclaceae</taxon>
        <taxon>Niveibacterium</taxon>
    </lineage>
</organism>
<keyword evidence="10" id="KW-0408">Iron</keyword>
<protein>
    <submittedName>
        <fullName evidence="15">Cytochrome b</fullName>
    </submittedName>
</protein>
<keyword evidence="4" id="KW-1003">Cell membrane</keyword>
<keyword evidence="6 13" id="KW-0812">Transmembrane</keyword>
<keyword evidence="5" id="KW-0349">Heme</keyword>
<dbReference type="PANTHER" id="PTHR30529:SF3">
    <property type="entry name" value="CYTOCHROME B561 HOMOLOG 1"/>
    <property type="match status" value="1"/>
</dbReference>
<evidence type="ECO:0000313" key="16">
    <source>
        <dbReference type="Proteomes" id="UP000663570"/>
    </source>
</evidence>
<evidence type="ECO:0000313" key="15">
    <source>
        <dbReference type="EMBL" id="QSI76263.1"/>
    </source>
</evidence>
<dbReference type="InterPro" id="IPR016174">
    <property type="entry name" value="Di-haem_cyt_TM"/>
</dbReference>